<proteinExistence type="predicted"/>
<name>D1Z001_METPS</name>
<evidence type="ECO:0000313" key="1">
    <source>
        <dbReference type="EMBL" id="BAI62023.1"/>
    </source>
</evidence>
<dbReference type="OrthoDB" id="147721at2157"/>
<reference evidence="1 2" key="1">
    <citation type="journal article" date="2007" name="Appl. Environ. Microbiol.">
        <title>Isolation of key methanogens for global methane emission from rice paddy fields: a novel isolate affiliated with the clone cluster rice cluster I.</title>
        <authorList>
            <person name="Sakai S."/>
            <person name="Imachi H."/>
            <person name="Sekiguchi Y."/>
            <person name="Ohashi A."/>
            <person name="Harada H."/>
            <person name="Kamagata Y."/>
        </authorList>
    </citation>
    <scope>NUCLEOTIDE SEQUENCE [LARGE SCALE GENOMIC DNA]</scope>
    <source>
        <strain evidence="2">DSM 17711 / JCM 13418 / NBRC 101707 / SANAE</strain>
    </source>
</reference>
<dbReference type="EMBL" id="AP011532">
    <property type="protein sequence ID" value="BAI62023.1"/>
    <property type="molecule type" value="Genomic_DNA"/>
</dbReference>
<dbReference type="InParanoid" id="D1Z001"/>
<sequence length="125" mass="13920">MVSDRNVKEFVRKTLGCDCAEDVFKHIENEQDINVAGITLRNKINVGNRLLVYVVDAGDLSKEMPALVKAGREERDARGFNRFRLVLVSDDAALREKAFKAFARLPEVDEKVHLHVIGKAGASAL</sequence>
<reference evidence="1 2" key="2">
    <citation type="journal article" date="2008" name="Int. J. Syst. Evol. Microbiol.">
        <title>Methanocella paludicola gen. nov., sp. nov., a methane-producing archaeon, the first isolate of the lineage 'Rice Cluster I', and proposal of the new archaeal order Methanocellales ord. nov.</title>
        <authorList>
            <person name="Sakai S."/>
            <person name="Imachi H."/>
            <person name="Hanada S."/>
            <person name="Ohashi A."/>
            <person name="Harada H."/>
            <person name="Kamagata Y."/>
        </authorList>
    </citation>
    <scope>NUCLEOTIDE SEQUENCE [LARGE SCALE GENOMIC DNA]</scope>
    <source>
        <strain evidence="2">DSM 17711 / JCM 13418 / NBRC 101707 / SANAE</strain>
    </source>
</reference>
<protein>
    <submittedName>
        <fullName evidence="1">Uncharacterized protein</fullName>
    </submittedName>
</protein>
<dbReference type="eggNOG" id="arCOG11656">
    <property type="taxonomic scope" value="Archaea"/>
</dbReference>
<gene>
    <name evidence="1" type="ordered locus">MCP_1951</name>
</gene>
<dbReference type="AlphaFoldDB" id="D1Z001"/>
<organism evidence="1 2">
    <name type="scientific">Methanocella paludicola (strain DSM 17711 / JCM 13418 / NBRC 101707 / SANAE)</name>
    <dbReference type="NCBI Taxonomy" id="304371"/>
    <lineage>
        <taxon>Archaea</taxon>
        <taxon>Methanobacteriati</taxon>
        <taxon>Methanobacteriota</taxon>
        <taxon>Stenosarchaea group</taxon>
        <taxon>Methanomicrobia</taxon>
        <taxon>Methanocellales</taxon>
        <taxon>Methanocellaceae</taxon>
        <taxon>Methanocella</taxon>
    </lineage>
</organism>
<reference evidence="2" key="3">
    <citation type="journal article" date="2011" name="PLoS ONE">
        <title>Genome sequence of a mesophilic hydrogenotrophic methanogen Methanocella paludicola, the first cultivated representative of the order Methanocellales.</title>
        <authorList>
            <person name="Sakai S."/>
            <person name="Takaki Y."/>
            <person name="Shimamura S."/>
            <person name="Sekine M."/>
            <person name="Tajima T."/>
            <person name="Kosugi H."/>
            <person name="Ichikawa N."/>
            <person name="Tasumi E."/>
            <person name="Hiraki A.T."/>
            <person name="Shimizu A."/>
            <person name="Kato Y."/>
            <person name="Nishiko R."/>
            <person name="Mori K."/>
            <person name="Fujita N."/>
            <person name="Imachi H."/>
            <person name="Takai K."/>
        </authorList>
    </citation>
    <scope>NUCLEOTIDE SEQUENCE [LARGE SCALE GENOMIC DNA]</scope>
    <source>
        <strain evidence="2">DSM 17711 / JCM 13418 / NBRC 101707 / SANAE</strain>
    </source>
</reference>
<evidence type="ECO:0000313" key="2">
    <source>
        <dbReference type="Proteomes" id="UP000001882"/>
    </source>
</evidence>
<dbReference type="Proteomes" id="UP000001882">
    <property type="component" value="Chromosome"/>
</dbReference>
<dbReference type="KEGG" id="mpd:MCP_1951"/>
<accession>D1Z001</accession>
<keyword evidence="2" id="KW-1185">Reference proteome</keyword>